<keyword evidence="3" id="KW-0597">Phosphoprotein</keyword>
<dbReference type="PANTHER" id="PTHR24421">
    <property type="entry name" value="NITRATE/NITRITE SENSOR PROTEIN NARX-RELATED"/>
    <property type="match status" value="1"/>
</dbReference>
<dbReference type="OrthoDB" id="227596at2"/>
<proteinExistence type="predicted"/>
<evidence type="ECO:0000256" key="6">
    <source>
        <dbReference type="ARBA" id="ARBA00022777"/>
    </source>
</evidence>
<dbReference type="EMBL" id="BKBA01000013">
    <property type="protein sequence ID" value="GEQ15212.1"/>
    <property type="molecule type" value="Genomic_DNA"/>
</dbReference>
<dbReference type="PANTHER" id="PTHR24421:SF10">
    <property type="entry name" value="NITRATE_NITRITE SENSOR PROTEIN NARQ"/>
    <property type="match status" value="1"/>
</dbReference>
<evidence type="ECO:0000256" key="8">
    <source>
        <dbReference type="ARBA" id="ARBA00023012"/>
    </source>
</evidence>
<keyword evidence="8" id="KW-0902">Two-component regulatory system</keyword>
<evidence type="ECO:0000256" key="7">
    <source>
        <dbReference type="ARBA" id="ARBA00022840"/>
    </source>
</evidence>
<keyword evidence="9" id="KW-0812">Transmembrane</keyword>
<dbReference type="EC" id="2.7.13.3" evidence="2"/>
<dbReference type="RefSeq" id="WP_147067094.1">
    <property type="nucleotide sequence ID" value="NZ_BAABDN010000002.1"/>
</dbReference>
<dbReference type="CDD" id="cd16917">
    <property type="entry name" value="HATPase_UhpB-NarQ-NarX-like"/>
    <property type="match status" value="1"/>
</dbReference>
<dbReference type="GO" id="GO:0016020">
    <property type="term" value="C:membrane"/>
    <property type="evidence" value="ECO:0007669"/>
    <property type="project" value="InterPro"/>
</dbReference>
<dbReference type="InterPro" id="IPR036890">
    <property type="entry name" value="HATPase_C_sf"/>
</dbReference>
<keyword evidence="12" id="KW-1185">Reference proteome</keyword>
<evidence type="ECO:0000313" key="11">
    <source>
        <dbReference type="EMBL" id="GEQ15212.1"/>
    </source>
</evidence>
<feature type="transmembrane region" description="Helical" evidence="9">
    <location>
        <begin position="164"/>
        <end position="187"/>
    </location>
</feature>
<keyword evidence="6 11" id="KW-0418">Kinase</keyword>
<keyword evidence="5" id="KW-0547">Nucleotide-binding</keyword>
<feature type="transmembrane region" description="Helical" evidence="9">
    <location>
        <begin position="85"/>
        <end position="108"/>
    </location>
</feature>
<organism evidence="11 12">
    <name type="scientific">Knoellia locipacati</name>
    <dbReference type="NCBI Taxonomy" id="882824"/>
    <lineage>
        <taxon>Bacteria</taxon>
        <taxon>Bacillati</taxon>
        <taxon>Actinomycetota</taxon>
        <taxon>Actinomycetes</taxon>
        <taxon>Micrococcales</taxon>
        <taxon>Intrasporangiaceae</taxon>
        <taxon>Knoellia</taxon>
    </lineage>
</organism>
<protein>
    <recommendedName>
        <fullName evidence="2">histidine kinase</fullName>
        <ecNumber evidence="2">2.7.13.3</ecNumber>
    </recommendedName>
</protein>
<evidence type="ECO:0000256" key="3">
    <source>
        <dbReference type="ARBA" id="ARBA00022553"/>
    </source>
</evidence>
<name>A0A512T4V6_9MICO</name>
<accession>A0A512T4V6</accession>
<reference evidence="11 12" key="1">
    <citation type="submission" date="2019-07" db="EMBL/GenBank/DDBJ databases">
        <title>Whole genome shotgun sequence of Knoellia locipacati NBRC 109775.</title>
        <authorList>
            <person name="Hosoyama A."/>
            <person name="Uohara A."/>
            <person name="Ohji S."/>
            <person name="Ichikawa N."/>
        </authorList>
    </citation>
    <scope>NUCLEOTIDE SEQUENCE [LARGE SCALE GENOMIC DNA]</scope>
    <source>
        <strain evidence="11 12">NBRC 109775</strain>
    </source>
</reference>
<keyword evidence="7" id="KW-0067">ATP-binding</keyword>
<evidence type="ECO:0000256" key="4">
    <source>
        <dbReference type="ARBA" id="ARBA00022679"/>
    </source>
</evidence>
<comment type="catalytic activity">
    <reaction evidence="1">
        <text>ATP + protein L-histidine = ADP + protein N-phospho-L-histidine.</text>
        <dbReference type="EC" id="2.7.13.3"/>
    </reaction>
</comment>
<dbReference type="Gene3D" id="3.30.565.10">
    <property type="entry name" value="Histidine kinase-like ATPase, C-terminal domain"/>
    <property type="match status" value="1"/>
</dbReference>
<evidence type="ECO:0000256" key="1">
    <source>
        <dbReference type="ARBA" id="ARBA00000085"/>
    </source>
</evidence>
<keyword evidence="9" id="KW-0472">Membrane</keyword>
<evidence type="ECO:0000259" key="10">
    <source>
        <dbReference type="Pfam" id="PF07730"/>
    </source>
</evidence>
<dbReference type="Pfam" id="PF07730">
    <property type="entry name" value="HisKA_3"/>
    <property type="match status" value="1"/>
</dbReference>
<keyword evidence="4" id="KW-0808">Transferase</keyword>
<evidence type="ECO:0000313" key="12">
    <source>
        <dbReference type="Proteomes" id="UP000321793"/>
    </source>
</evidence>
<dbReference type="InterPro" id="IPR011712">
    <property type="entry name" value="Sig_transdc_His_kin_sub3_dim/P"/>
</dbReference>
<dbReference type="GO" id="GO:0046983">
    <property type="term" value="F:protein dimerization activity"/>
    <property type="evidence" value="ECO:0007669"/>
    <property type="project" value="InterPro"/>
</dbReference>
<evidence type="ECO:0000256" key="9">
    <source>
        <dbReference type="SAM" id="Phobius"/>
    </source>
</evidence>
<gene>
    <name evidence="11" type="ORF">KLO01_32590</name>
</gene>
<feature type="transmembrane region" description="Helical" evidence="9">
    <location>
        <begin position="28"/>
        <end position="46"/>
    </location>
</feature>
<evidence type="ECO:0000256" key="5">
    <source>
        <dbReference type="ARBA" id="ARBA00022741"/>
    </source>
</evidence>
<dbReference type="AlphaFoldDB" id="A0A512T4V6"/>
<keyword evidence="9" id="KW-1133">Transmembrane helix</keyword>
<dbReference type="InterPro" id="IPR050482">
    <property type="entry name" value="Sensor_HK_TwoCompSys"/>
</dbReference>
<comment type="caution">
    <text evidence="11">The sequence shown here is derived from an EMBL/GenBank/DDBJ whole genome shotgun (WGS) entry which is preliminary data.</text>
</comment>
<dbReference type="GO" id="GO:0005524">
    <property type="term" value="F:ATP binding"/>
    <property type="evidence" value="ECO:0007669"/>
    <property type="project" value="UniProtKB-KW"/>
</dbReference>
<sequence length="440" mass="47557">MTTAPAPVRRPGVKLWRERLRRHQVRTWLLYLPLCTMSSSLALGAFEYRRGGYVEGVMSNLAVGVWLVAMAAAVSLAWRRRLPELVVLWAALVTLVLPIDPVAALIAFGSLMVRRLDRVTAALGVLVTAATGAATWRDSRGTTIDSSFWQFLRSNDKSATFAPLPWWVVALITVALVGVVAGMALLLRSRSSLTQVQLVVEEQRAAVDHLSDEVGRQAERERIAQEVHDALGHRLSLLSLHAGALEVTSEDNPRVAESAALVRANAQQSMADLRSLLAMLRQPDSPDVAAAVPSLDDVPALIDETVATGVNIVSTVQLEALARLDDTTSRSAFRIVQELLTNARRHAPGIGVRVAIRATPELGVEIVVGNHLPSHVPVDFRPGSGLDGIRNRVTALGGDFRCFVDGQRVFRVAVRLPWLWAAELGPVWTPGEGVTGGAVS</sequence>
<dbReference type="Gene3D" id="1.20.5.1930">
    <property type="match status" value="1"/>
</dbReference>
<feature type="transmembrane region" description="Helical" evidence="9">
    <location>
        <begin position="58"/>
        <end position="78"/>
    </location>
</feature>
<dbReference type="GO" id="GO:0000155">
    <property type="term" value="F:phosphorelay sensor kinase activity"/>
    <property type="evidence" value="ECO:0007669"/>
    <property type="project" value="InterPro"/>
</dbReference>
<evidence type="ECO:0000256" key="2">
    <source>
        <dbReference type="ARBA" id="ARBA00012438"/>
    </source>
</evidence>
<feature type="domain" description="Signal transduction histidine kinase subgroup 3 dimerisation and phosphoacceptor" evidence="10">
    <location>
        <begin position="219"/>
        <end position="284"/>
    </location>
</feature>
<dbReference type="Proteomes" id="UP000321793">
    <property type="component" value="Unassembled WGS sequence"/>
</dbReference>